<proteinExistence type="predicted"/>
<organism evidence="1 2">
    <name type="scientific">Candidatus Dojkabacteria bacterium</name>
    <dbReference type="NCBI Taxonomy" id="2099670"/>
    <lineage>
        <taxon>Bacteria</taxon>
        <taxon>Candidatus Dojkabacteria</taxon>
    </lineage>
</organism>
<evidence type="ECO:0000313" key="1">
    <source>
        <dbReference type="EMBL" id="MCA9378872.1"/>
    </source>
</evidence>
<dbReference type="Proteomes" id="UP000760819">
    <property type="component" value="Unassembled WGS sequence"/>
</dbReference>
<comment type="caution">
    <text evidence="1">The sequence shown here is derived from an EMBL/GenBank/DDBJ whole genome shotgun (WGS) entry which is preliminary data.</text>
</comment>
<sequence>MRRRKLLTSGIIMLMISLPVLIYRVSIVDATQPNFDPDLEIFYQDSKNIYKSRGFSVNEKVIPLEGTISSSTNKFAYRVITENSHQPNPFVYILDINNNLVLDQIPVNSSLDLRVLNWSPDDRYIVLREAAHYVGGLVLHIIDYNKKQEMDSFYVLNDYVTWISNTEFLFFDPYSGCPTHHANTSKCRELSPALSLYNAQNGRSRILRELGQGQNTMHEVTYQESREGKIIYIVRTYNKENGVADFSEWNDVYYQYDLNAGELQNISRTDLLIEQVSNALPQPYSDLSIQKIIQNSKQKDSYLVQLSSLKDDQRHYVGVFDTDTGEFELRGRGLFPRWRVNK</sequence>
<evidence type="ECO:0000313" key="2">
    <source>
        <dbReference type="Proteomes" id="UP000760819"/>
    </source>
</evidence>
<gene>
    <name evidence="1" type="ORF">KC640_00440</name>
</gene>
<protein>
    <submittedName>
        <fullName evidence="1">Uncharacterized protein</fullName>
    </submittedName>
</protein>
<dbReference type="AlphaFoldDB" id="A0A955KYL4"/>
<accession>A0A955KYL4</accession>
<reference evidence="1" key="2">
    <citation type="journal article" date="2021" name="Microbiome">
        <title>Successional dynamics and alternative stable states in a saline activated sludge microbial community over 9 years.</title>
        <authorList>
            <person name="Wang Y."/>
            <person name="Ye J."/>
            <person name="Ju F."/>
            <person name="Liu L."/>
            <person name="Boyd J.A."/>
            <person name="Deng Y."/>
            <person name="Parks D.H."/>
            <person name="Jiang X."/>
            <person name="Yin X."/>
            <person name="Woodcroft B.J."/>
            <person name="Tyson G.W."/>
            <person name="Hugenholtz P."/>
            <person name="Polz M.F."/>
            <person name="Zhang T."/>
        </authorList>
    </citation>
    <scope>NUCLEOTIDE SEQUENCE</scope>
    <source>
        <strain evidence="1">HKST-UBA12</strain>
    </source>
</reference>
<dbReference type="SUPFAM" id="SSF82171">
    <property type="entry name" value="DPP6 N-terminal domain-like"/>
    <property type="match status" value="1"/>
</dbReference>
<reference evidence="1" key="1">
    <citation type="submission" date="2020-04" db="EMBL/GenBank/DDBJ databases">
        <authorList>
            <person name="Zhang T."/>
        </authorList>
    </citation>
    <scope>NUCLEOTIDE SEQUENCE</scope>
    <source>
        <strain evidence="1">HKST-UBA12</strain>
    </source>
</reference>
<dbReference type="EMBL" id="JAGQLI010000023">
    <property type="protein sequence ID" value="MCA9378872.1"/>
    <property type="molecule type" value="Genomic_DNA"/>
</dbReference>
<name>A0A955KYL4_9BACT</name>